<keyword evidence="2" id="KW-1185">Reference proteome</keyword>
<protein>
    <submittedName>
        <fullName evidence="1">Uncharacterized protein</fullName>
    </submittedName>
</protein>
<organism evidence="1 2">
    <name type="scientific">Jimgerdemannia flammicorona</name>
    <dbReference type="NCBI Taxonomy" id="994334"/>
    <lineage>
        <taxon>Eukaryota</taxon>
        <taxon>Fungi</taxon>
        <taxon>Fungi incertae sedis</taxon>
        <taxon>Mucoromycota</taxon>
        <taxon>Mucoromycotina</taxon>
        <taxon>Endogonomycetes</taxon>
        <taxon>Endogonales</taxon>
        <taxon>Endogonaceae</taxon>
        <taxon>Jimgerdemannia</taxon>
    </lineage>
</organism>
<dbReference type="Proteomes" id="UP000274822">
    <property type="component" value="Unassembled WGS sequence"/>
</dbReference>
<name>A0A433QVH1_9FUNG</name>
<comment type="caution">
    <text evidence="1">The sequence shown here is derived from an EMBL/GenBank/DDBJ whole genome shotgun (WGS) entry which is preliminary data.</text>
</comment>
<accession>A0A433QVH1</accession>
<gene>
    <name evidence="1" type="ORF">BC938DRAFT_483813</name>
</gene>
<proteinExistence type="predicted"/>
<dbReference type="AlphaFoldDB" id="A0A433QVH1"/>
<evidence type="ECO:0000313" key="1">
    <source>
        <dbReference type="EMBL" id="RUS33799.1"/>
    </source>
</evidence>
<evidence type="ECO:0000313" key="2">
    <source>
        <dbReference type="Proteomes" id="UP000274822"/>
    </source>
</evidence>
<sequence>MAHGRIIVPCMLTNIPSTHTDQETINFHIRAIFGIETGFAGTVVSNFAKLNIESVTEETNEKHLAPWADILKASRIKSSPLTPYLDKELLYKNALSVDGTKITKVRIHRPRGHAGQTGRSHRGLQGAQHLAEGLETQISDPPPQRRERRLLAEL</sequence>
<reference evidence="1 2" key="1">
    <citation type="journal article" date="2018" name="New Phytol.">
        <title>Phylogenomics of Endogonaceae and evolution of mycorrhizas within Mucoromycota.</title>
        <authorList>
            <person name="Chang Y."/>
            <person name="Desiro A."/>
            <person name="Na H."/>
            <person name="Sandor L."/>
            <person name="Lipzen A."/>
            <person name="Clum A."/>
            <person name="Barry K."/>
            <person name="Grigoriev I.V."/>
            <person name="Martin F.M."/>
            <person name="Stajich J.E."/>
            <person name="Smith M.E."/>
            <person name="Bonito G."/>
            <person name="Spatafora J.W."/>
        </authorList>
    </citation>
    <scope>NUCLEOTIDE SEQUENCE [LARGE SCALE GENOMIC DNA]</scope>
    <source>
        <strain evidence="1 2">AD002</strain>
    </source>
</reference>
<dbReference type="EMBL" id="RBNJ01000921">
    <property type="protein sequence ID" value="RUS33799.1"/>
    <property type="molecule type" value="Genomic_DNA"/>
</dbReference>